<dbReference type="InterPro" id="IPR010985">
    <property type="entry name" value="Ribbon_hlx_hlx"/>
</dbReference>
<organism evidence="1 2">
    <name type="scientific">Morganella morganii</name>
    <name type="common">Proteus morganii</name>
    <dbReference type="NCBI Taxonomy" id="582"/>
    <lineage>
        <taxon>Bacteria</taxon>
        <taxon>Pseudomonadati</taxon>
        <taxon>Pseudomonadota</taxon>
        <taxon>Gammaproteobacteria</taxon>
        <taxon>Enterobacterales</taxon>
        <taxon>Morganellaceae</taxon>
        <taxon>Morganella</taxon>
    </lineage>
</organism>
<sequence length="56" mass="6698">MQKAKDMSQRRIRFPDELCRLIEENGDKESRQFNTEVIYQLKKAYGLLGKVMYEAQ</sequence>
<dbReference type="Proteomes" id="UP000286908">
    <property type="component" value="Unassembled WGS sequence"/>
</dbReference>
<gene>
    <name evidence="1" type="ORF">CKG00_01285</name>
</gene>
<evidence type="ECO:0000313" key="1">
    <source>
        <dbReference type="EMBL" id="RUT65190.1"/>
    </source>
</evidence>
<dbReference type="EMBL" id="NRQY01000001">
    <property type="protein sequence ID" value="RUT65190.1"/>
    <property type="molecule type" value="Genomic_DNA"/>
</dbReference>
<protein>
    <submittedName>
        <fullName evidence="1">Arc family DNA binding domain-containing protein</fullName>
    </submittedName>
</protein>
<name>A0A433ZST3_MORMO</name>
<dbReference type="AlphaFoldDB" id="A0A433ZST3"/>
<comment type="caution">
    <text evidence="1">The sequence shown here is derived from an EMBL/GenBank/DDBJ whole genome shotgun (WGS) entry which is preliminary data.</text>
</comment>
<dbReference type="GO" id="GO:0006355">
    <property type="term" value="P:regulation of DNA-templated transcription"/>
    <property type="evidence" value="ECO:0007669"/>
    <property type="project" value="InterPro"/>
</dbReference>
<evidence type="ECO:0000313" key="2">
    <source>
        <dbReference type="Proteomes" id="UP000286908"/>
    </source>
</evidence>
<dbReference type="SUPFAM" id="SSF47598">
    <property type="entry name" value="Ribbon-helix-helix"/>
    <property type="match status" value="1"/>
</dbReference>
<reference evidence="1 2" key="1">
    <citation type="submission" date="2017-08" db="EMBL/GenBank/DDBJ databases">
        <title>Draft genome sequence of pheromone producing symbiont Morganella morganii, of the female New Zealand grass grub Costelytra giveni.</title>
        <authorList>
            <person name="Laugraud A."/>
            <person name="Young S.D."/>
            <person name="Hurst M.H."/>
        </authorList>
    </citation>
    <scope>NUCLEOTIDE SEQUENCE [LARGE SCALE GENOMIC DNA]</scope>
    <source>
        <strain evidence="1 2">MMsCG</strain>
    </source>
</reference>
<accession>A0A433ZST3</accession>
<proteinExistence type="predicted"/>
<dbReference type="OrthoDB" id="6462921at2"/>